<keyword evidence="7" id="KW-1185">Reference proteome</keyword>
<feature type="transmembrane region" description="Helical" evidence="6">
    <location>
        <begin position="31"/>
        <end position="53"/>
    </location>
</feature>
<evidence type="ECO:0000256" key="4">
    <source>
        <dbReference type="ARBA" id="ARBA00022989"/>
    </source>
</evidence>
<protein>
    <submittedName>
        <fullName evidence="8">Membrane-spanning 4-domains subfamily A member 12-like</fullName>
    </submittedName>
</protein>
<keyword evidence="4 6" id="KW-1133">Transmembrane helix</keyword>
<comment type="subcellular location">
    <subcellularLocation>
        <location evidence="1">Membrane</location>
        <topology evidence="1">Multi-pass membrane protein</topology>
    </subcellularLocation>
</comment>
<gene>
    <name evidence="8" type="primary">LOC106495001</name>
</gene>
<evidence type="ECO:0000256" key="5">
    <source>
        <dbReference type="ARBA" id="ARBA00023136"/>
    </source>
</evidence>
<comment type="similarity">
    <text evidence="2">Belongs to the MS4A family.</text>
</comment>
<dbReference type="Proteomes" id="UP001652627">
    <property type="component" value="Chromosome 4"/>
</dbReference>
<dbReference type="PANTHER" id="PTHR23320">
    <property type="entry name" value="MEMBRANE-SPANNING 4-DOMAINS SUBFAMILY A MS4A -RELATED"/>
    <property type="match status" value="1"/>
</dbReference>
<dbReference type="PANTHER" id="PTHR23320:SF155">
    <property type="entry name" value="MEMBRANE-SPANNING 4-DOMAINS SUBFAMILY A MEMBER 8"/>
    <property type="match status" value="1"/>
</dbReference>
<organism evidence="7 8">
    <name type="scientific">Apteryx mantelli</name>
    <name type="common">North Island brown kiwi</name>
    <dbReference type="NCBI Taxonomy" id="2696672"/>
    <lineage>
        <taxon>Eukaryota</taxon>
        <taxon>Metazoa</taxon>
        <taxon>Chordata</taxon>
        <taxon>Craniata</taxon>
        <taxon>Vertebrata</taxon>
        <taxon>Euteleostomi</taxon>
        <taxon>Archelosauria</taxon>
        <taxon>Archosauria</taxon>
        <taxon>Dinosauria</taxon>
        <taxon>Saurischia</taxon>
        <taxon>Theropoda</taxon>
        <taxon>Coelurosauria</taxon>
        <taxon>Aves</taxon>
        <taxon>Palaeognathae</taxon>
        <taxon>Apterygiformes</taxon>
        <taxon>Apterygidae</taxon>
        <taxon>Apteryx</taxon>
    </lineage>
</organism>
<keyword evidence="5 6" id="KW-0472">Membrane</keyword>
<proteinExistence type="inferred from homology"/>
<evidence type="ECO:0000256" key="6">
    <source>
        <dbReference type="SAM" id="Phobius"/>
    </source>
</evidence>
<keyword evidence="3 6" id="KW-0812">Transmembrane</keyword>
<feature type="transmembrane region" description="Helical" evidence="6">
    <location>
        <begin position="73"/>
        <end position="91"/>
    </location>
</feature>
<evidence type="ECO:0000313" key="8">
    <source>
        <dbReference type="RefSeq" id="XP_067151336.1"/>
    </source>
</evidence>
<evidence type="ECO:0000313" key="7">
    <source>
        <dbReference type="Proteomes" id="UP001652627"/>
    </source>
</evidence>
<evidence type="ECO:0000256" key="1">
    <source>
        <dbReference type="ARBA" id="ARBA00004141"/>
    </source>
</evidence>
<dbReference type="RefSeq" id="XP_067151336.1">
    <property type="nucleotide sequence ID" value="XM_067295235.1"/>
</dbReference>
<evidence type="ECO:0000256" key="2">
    <source>
        <dbReference type="ARBA" id="ARBA00009565"/>
    </source>
</evidence>
<name>A0ABM4EF64_9AVES</name>
<dbReference type="InterPro" id="IPR030417">
    <property type="entry name" value="MS4A"/>
</dbReference>
<sequence>MGWATRQFVASGSLSVAAEYVHKPILVKGSVGMNIVSAMFAATGITLLIVELVGNKVYGYSTSLDLLKADNGIAGMMLFISLLEFSIAILLSHHKSHATHHLPQPALPFASHAVSSNPAGLPIISSAPPAYCNDGYAP</sequence>
<dbReference type="InterPro" id="IPR007237">
    <property type="entry name" value="CD20-like"/>
</dbReference>
<dbReference type="Pfam" id="PF04103">
    <property type="entry name" value="CD20"/>
    <property type="match status" value="1"/>
</dbReference>
<accession>A0ABM4EF64</accession>
<evidence type="ECO:0000256" key="3">
    <source>
        <dbReference type="ARBA" id="ARBA00022692"/>
    </source>
</evidence>
<reference evidence="8" key="1">
    <citation type="submission" date="2025-08" db="UniProtKB">
        <authorList>
            <consortium name="RefSeq"/>
        </authorList>
    </citation>
    <scope>IDENTIFICATION</scope>
    <source>
        <tissue evidence="8">Blood</tissue>
    </source>
</reference>
<dbReference type="GeneID" id="106495001"/>